<reference evidence="1" key="1">
    <citation type="submission" date="2023-01" db="EMBL/GenBank/DDBJ databases">
        <authorList>
            <person name="Sprotte S."/>
            <person name="Brinks E."/>
        </authorList>
    </citation>
    <scope>NUCLEOTIDE SEQUENCE</scope>
</reference>
<sequence>MSFLRREQMDCCNYVEAMGSKILVNSKSNWMHLESLEGNTTQVQTTGAQLFDISNPSSAINQWVITDKRISITNPTSGYLTVIYTINVKPSTTYTIYSIIVNDTPDANNMNITITLLKEDGTTQDNIVILNNTSSAKFTTTVDTKSIFIYFRNRTTGNGGYFEDIILNEGETTVPWEPYTGGKPSPSVEYPQNINGINLVNINIQGTQILDLSNINVYNDEVAVIGNNNGYTITGEGDITVSFEKRIKTDLKKFLKPGKITLKSIITLPRLYVTLKTTGKDWISLNGNVTREITQEMLDDENSYIEIMFFASVNSTSKTLTPGTYYPMLYQEGDGTYQPYYNPQIVPLTFTEPLNKIGDYADEITSVKRINRCIELTFDGSENWGVRSDELGFQLLNGLPYPMNRREGFCNQYFVETKKEINKPQVWLGINNNSYVYAVYNEFFDDTLADKGLSAWKAHLSTNPLKIITYTNPEGYVETPLEQSNIDAIKSLYAYNGYTIVNNNENTNMKIMYKTKS</sequence>
<protein>
    <submittedName>
        <fullName evidence="1">Uncharacterized protein</fullName>
    </submittedName>
</protein>
<reference evidence="1" key="2">
    <citation type="journal article" date="2024" name="Heliyon">
        <title>Complete genome sequence of the novel virulent phage PMBT24 infecting Enterocloster bolteae from the human gut.</title>
        <authorList>
            <person name="Sprotte S."/>
            <person name="Brinks E."/>
            <person name="Neve H."/>
            <person name="Franz C.M.A.P."/>
        </authorList>
    </citation>
    <scope>NUCLEOTIDE SEQUENCE</scope>
</reference>
<organism evidence="1">
    <name type="scientific">Enterocloster phage PMBT24</name>
    <dbReference type="NCBI Taxonomy" id="3025413"/>
    <lineage>
        <taxon>Viruses</taxon>
        <taxon>Duplodnaviria</taxon>
        <taxon>Heunggongvirae</taxon>
        <taxon>Uroviricota</taxon>
        <taxon>Caudoviricetes</taxon>
    </lineage>
</organism>
<dbReference type="EMBL" id="OQ326496">
    <property type="protein sequence ID" value="WDQ45508.1"/>
    <property type="molecule type" value="Genomic_DNA"/>
</dbReference>
<name>A0AAT9TVP4_9CAUD</name>
<evidence type="ECO:0000313" key="1">
    <source>
        <dbReference type="EMBL" id="WDQ45508.1"/>
    </source>
</evidence>
<accession>A0AAT9TVP4</accession>
<proteinExistence type="predicted"/>